<sequence>MLVTCGWQGGVECFLPGHVAYPVSRICVWSAAVAIGNDPRATTYGTKPELAFVPIIQLKFKGLLVMIGQRSVSVSNPAPYLGWVEFKSVIVEVFNVLLQSQQVSKIDRYSIKYVNVLKTDGVPNSSDALDWSIRIGQLGLNKQSTNVRTETVSNGLLTIITLGGGVTVQVLGQTPIQGALIDIDTICQTEADPEDFMARMSSELDRIRHANKVAFFECLTNEAIRELDPTYE</sequence>
<dbReference type="AlphaFoldDB" id="A0A225MYT4"/>
<organism evidence="1 2">
    <name type="scientific">Candidimonas nitroreducens</name>
    <dbReference type="NCBI Taxonomy" id="683354"/>
    <lineage>
        <taxon>Bacteria</taxon>
        <taxon>Pseudomonadati</taxon>
        <taxon>Pseudomonadota</taxon>
        <taxon>Betaproteobacteria</taxon>
        <taxon>Burkholderiales</taxon>
        <taxon>Alcaligenaceae</taxon>
        <taxon>Candidimonas</taxon>
    </lineage>
</organism>
<dbReference type="NCBIfam" id="TIGR04255">
    <property type="entry name" value="sporadTIGR04255"/>
    <property type="match status" value="1"/>
</dbReference>
<evidence type="ECO:0000313" key="2">
    <source>
        <dbReference type="Proteomes" id="UP000214603"/>
    </source>
</evidence>
<reference evidence="2" key="1">
    <citation type="submission" date="2017-06" db="EMBL/GenBank/DDBJ databases">
        <title>Herbaspirillum phytohormonus sp. nov., isolated from the root nodule of Robinia pseudoacacia in lead-zinc mine.</title>
        <authorList>
            <person name="Fan M."/>
            <person name="Lin Y."/>
        </authorList>
    </citation>
    <scope>NUCLEOTIDE SEQUENCE [LARGE SCALE GENOMIC DNA]</scope>
    <source>
        <strain evidence="2">SC-089</strain>
    </source>
</reference>
<accession>A0A225MYT4</accession>
<evidence type="ECO:0000313" key="1">
    <source>
        <dbReference type="EMBL" id="OWT63849.1"/>
    </source>
</evidence>
<evidence type="ECO:0008006" key="3">
    <source>
        <dbReference type="Google" id="ProtNLM"/>
    </source>
</evidence>
<protein>
    <recommendedName>
        <fullName evidence="3">TIGR04255 family protein</fullName>
    </recommendedName>
</protein>
<keyword evidence="2" id="KW-1185">Reference proteome</keyword>
<dbReference type="EMBL" id="NJIH01000003">
    <property type="protein sequence ID" value="OWT63849.1"/>
    <property type="molecule type" value="Genomic_DNA"/>
</dbReference>
<dbReference type="OrthoDB" id="5767768at2"/>
<name>A0A225MYT4_9BURK</name>
<comment type="caution">
    <text evidence="1">The sequence shown here is derived from an EMBL/GenBank/DDBJ whole genome shotgun (WGS) entry which is preliminary data.</text>
</comment>
<gene>
    <name evidence="1" type="ORF">CEY11_05955</name>
</gene>
<dbReference type="InterPro" id="IPR026349">
    <property type="entry name" value="CHP04255"/>
</dbReference>
<dbReference type="Proteomes" id="UP000214603">
    <property type="component" value="Unassembled WGS sequence"/>
</dbReference>
<proteinExistence type="predicted"/>
<dbReference type="RefSeq" id="WP_088602428.1">
    <property type="nucleotide sequence ID" value="NZ_NJIH01000003.1"/>
</dbReference>